<keyword evidence="5" id="KW-1185">Reference proteome</keyword>
<dbReference type="InterPro" id="IPR016047">
    <property type="entry name" value="M23ase_b-sheet_dom"/>
</dbReference>
<dbReference type="Proteomes" id="UP000005090">
    <property type="component" value="Chromosome"/>
</dbReference>
<proteinExistence type="predicted"/>
<dbReference type="Gene3D" id="2.70.70.10">
    <property type="entry name" value="Glucose Permease (Domain IIA)"/>
    <property type="match status" value="1"/>
</dbReference>
<dbReference type="HOGENOM" id="CLU_029425_4_0_6"/>
<dbReference type="AlphaFoldDB" id="H8GJN3"/>
<reference evidence="4 5" key="1">
    <citation type="journal article" date="2013" name="Genome Announc.">
        <title>Genome Sequence of the Obligate Gammaproteobacterial Methanotroph Methylomicrobium album Strain BG8.</title>
        <authorList>
            <person name="Kits K.D."/>
            <person name="Kalyuzhnaya M.G."/>
            <person name="Klotz M.G."/>
            <person name="Jetten M.S."/>
            <person name="Op den Camp H.J."/>
            <person name="Vuilleumier S."/>
            <person name="Bringel F."/>
            <person name="Dispirito A.A."/>
            <person name="Murrell J.C."/>
            <person name="Bruce D."/>
            <person name="Cheng J.F."/>
            <person name="Copeland A."/>
            <person name="Goodwin L."/>
            <person name="Hauser L."/>
            <person name="Lajus A."/>
            <person name="Land M.L."/>
            <person name="Lapidus A."/>
            <person name="Lucas S."/>
            <person name="Medigue C."/>
            <person name="Pitluck S."/>
            <person name="Woyke T."/>
            <person name="Zeytun A."/>
            <person name="Stein L.Y."/>
        </authorList>
    </citation>
    <scope>NUCLEOTIDE SEQUENCE [LARGE SCALE GENOMIC DNA]</scope>
    <source>
        <strain evidence="4 5">BG8</strain>
    </source>
</reference>
<keyword evidence="1" id="KW-0175">Coiled coil</keyword>
<dbReference type="InterPro" id="IPR050570">
    <property type="entry name" value="Cell_wall_metabolism_enzyme"/>
</dbReference>
<evidence type="ECO:0000256" key="1">
    <source>
        <dbReference type="SAM" id="Coils"/>
    </source>
</evidence>
<evidence type="ECO:0000256" key="2">
    <source>
        <dbReference type="SAM" id="MobiDB-lite"/>
    </source>
</evidence>
<feature type="domain" description="M23ase beta-sheet core" evidence="3">
    <location>
        <begin position="299"/>
        <end position="392"/>
    </location>
</feature>
<gene>
    <name evidence="4" type="ORF">Metal_2686</name>
</gene>
<dbReference type="GO" id="GO:0004222">
    <property type="term" value="F:metalloendopeptidase activity"/>
    <property type="evidence" value="ECO:0007669"/>
    <property type="project" value="TreeGrafter"/>
</dbReference>
<organism evidence="4 5">
    <name type="scientific">Methylomicrobium album BG8</name>
    <dbReference type="NCBI Taxonomy" id="686340"/>
    <lineage>
        <taxon>Bacteria</taxon>
        <taxon>Pseudomonadati</taxon>
        <taxon>Pseudomonadota</taxon>
        <taxon>Gammaproteobacteria</taxon>
        <taxon>Methylococcales</taxon>
        <taxon>Methylococcaceae</taxon>
        <taxon>Methylomicrobium</taxon>
    </lineage>
</organism>
<evidence type="ECO:0000313" key="5">
    <source>
        <dbReference type="Proteomes" id="UP000005090"/>
    </source>
</evidence>
<evidence type="ECO:0000259" key="3">
    <source>
        <dbReference type="Pfam" id="PF01551"/>
    </source>
</evidence>
<dbReference type="STRING" id="686340.Metal_2686"/>
<dbReference type="SUPFAM" id="SSF51261">
    <property type="entry name" value="Duplicated hybrid motif"/>
    <property type="match status" value="1"/>
</dbReference>
<feature type="region of interest" description="Disordered" evidence="2">
    <location>
        <begin position="241"/>
        <end position="267"/>
    </location>
</feature>
<evidence type="ECO:0000313" key="4">
    <source>
        <dbReference type="EMBL" id="EIC30393.1"/>
    </source>
</evidence>
<dbReference type="RefSeq" id="WP_005372994.1">
    <property type="nucleotide sequence ID" value="NZ_CM001475.1"/>
</dbReference>
<dbReference type="Gene3D" id="6.10.250.3150">
    <property type="match status" value="1"/>
</dbReference>
<dbReference type="InterPro" id="IPR011055">
    <property type="entry name" value="Dup_hybrid_motif"/>
</dbReference>
<dbReference type="Pfam" id="PF01551">
    <property type="entry name" value="Peptidase_M23"/>
    <property type="match status" value="1"/>
</dbReference>
<name>H8GJN3_METAL</name>
<dbReference type="EMBL" id="CM001475">
    <property type="protein sequence ID" value="EIC30393.1"/>
    <property type="molecule type" value="Genomic_DNA"/>
</dbReference>
<dbReference type="eggNOG" id="COG4942">
    <property type="taxonomic scope" value="Bacteria"/>
</dbReference>
<dbReference type="PANTHER" id="PTHR21666">
    <property type="entry name" value="PEPTIDASE-RELATED"/>
    <property type="match status" value="1"/>
</dbReference>
<dbReference type="CDD" id="cd12797">
    <property type="entry name" value="M23_peptidase"/>
    <property type="match status" value="1"/>
</dbReference>
<sequence>MRTRIVTCIVLGLLARECGAEEIMLENDLGVVQSGIASVKKKIREMLLRKEAITDQLADIEQRYGESAAALKRLQDQIAQNRRQMKLIHQDIALQKDEIALHHKALAAQLRADFVMGRSGKLKLILNHQDLAKASRMVVYHDYLRRQRLKKLAVVQKSVSGLAELESRQREEALQMEHDVEQHRIKQSALELLRNERSKLLTEVEQDYLSGEQQLARLKESEDELKTLIVEQVKWQSQAVEAQEPQTAAANGQMQNPDESASGAVRKPAGVPVDFERLKGHLPWPISGQSVAEGMQSLWDGILIAATEGAEVRAVTRGKVVYSQWLTGYGLLMILDHGNGFMTLYGFNQSLYKRVDDWVEAGEVIAGAGQSGGRSQSGLYFGIRKNGKPVDPLAWYPG</sequence>
<protein>
    <submittedName>
        <fullName evidence="4">Membrane-bound metallopeptidase</fullName>
    </submittedName>
</protein>
<dbReference type="PANTHER" id="PTHR21666:SF270">
    <property type="entry name" value="MUREIN HYDROLASE ACTIVATOR ENVC"/>
    <property type="match status" value="1"/>
</dbReference>
<feature type="compositionally biased region" description="Polar residues" evidence="2">
    <location>
        <begin position="241"/>
        <end position="259"/>
    </location>
</feature>
<accession>H8GJN3</accession>
<dbReference type="FunFam" id="2.70.70.10:FF:000003">
    <property type="entry name" value="Murein hydrolase activator EnvC"/>
    <property type="match status" value="1"/>
</dbReference>
<feature type="coiled-coil region" evidence="1">
    <location>
        <begin position="43"/>
        <end position="91"/>
    </location>
</feature>